<feature type="compositionally biased region" description="Basic and acidic residues" evidence="2">
    <location>
        <begin position="156"/>
        <end position="166"/>
    </location>
</feature>
<reference evidence="3 4" key="1">
    <citation type="journal article" date="2022" name="G3 (Bethesda)">
        <title>Whole-genome sequence and methylome profiling of the almond [Prunus dulcis (Mill.) D.A. Webb] cultivar 'Nonpareil'.</title>
        <authorList>
            <person name="D'Amico-Willman K.M."/>
            <person name="Ouma W.Z."/>
            <person name="Meulia T."/>
            <person name="Sideli G.M."/>
            <person name="Gradziel T.M."/>
            <person name="Fresnedo-Ramirez J."/>
        </authorList>
    </citation>
    <scope>NUCLEOTIDE SEQUENCE [LARGE SCALE GENOMIC DNA]</scope>
    <source>
        <strain evidence="3">Clone GOH B32 T37-40</strain>
    </source>
</reference>
<dbReference type="PANTHER" id="PTHR33018:SF31">
    <property type="entry name" value="TRANSPOSASE, PTTA_EN_SPM, PLANT"/>
    <property type="match status" value="1"/>
</dbReference>
<comment type="caution">
    <text evidence="3">The sequence shown here is derived from an EMBL/GenBank/DDBJ whole genome shotgun (WGS) entry which is preliminary data.</text>
</comment>
<keyword evidence="1" id="KW-0175">Coiled coil</keyword>
<dbReference type="Gene3D" id="1.25.40.570">
    <property type="match status" value="1"/>
</dbReference>
<feature type="region of interest" description="Disordered" evidence="2">
    <location>
        <begin position="498"/>
        <end position="573"/>
    </location>
</feature>
<feature type="compositionally biased region" description="Polar residues" evidence="2">
    <location>
        <begin position="179"/>
        <end position="188"/>
    </location>
</feature>
<evidence type="ECO:0008006" key="5">
    <source>
        <dbReference type="Google" id="ProtNLM"/>
    </source>
</evidence>
<feature type="compositionally biased region" description="Basic and acidic residues" evidence="2">
    <location>
        <begin position="523"/>
        <end position="570"/>
    </location>
</feature>
<proteinExistence type="predicted"/>
<evidence type="ECO:0000256" key="2">
    <source>
        <dbReference type="SAM" id="MobiDB-lite"/>
    </source>
</evidence>
<sequence length="711" mass="81218">MSSSYLPATTDSIAHALERVEARLASLLMESKEYSEALSVLSGLIKEVRRLVDKLLLVDIDLMRRKLFVFFPVRALSEFLIVFRSSSSSSLNLNIDHLPLAFIARKRFDFSEQWFLFFPYLIKYKEKETRVVLSVKMVSQQQTKDSGSKKLGMVAHQDKSSKEMKSSKKMKFASSSAETEPTSQTTISDDSKTGRGMSTMPRVVKRKLQKLRPIVEYNKMGKGIGQAHIEMQSYIGVLARSRVPLVDKKWSQIPKDVKEQIWEAVDMAFVVGQWGKKSVLASAAKKWKDFKSTLTRHYILPYTNDKEKLSHPPETYKFIEKIREKLEYNHRLSRKGYAGLEDELEETMPGVEIDRSTLWKRARQDKHGNIPDPKVAEKAKLIDELQKQVSEGKVRVDGSKDVLTMALGPEHPGRLRGVGAGISPRQYFNLPKPHRVSFDDRLNESLKVLLQEETKKMEAKAKEEALRMEARTKQLVEAEREHFLSQLSQLIPNFDPGMLKQRISQSPKNPMSDKASCSGGEVKSLHYEDDKAKNGEHQQEEEKEEEKRDEEKEEEKEKKDEEKHDDKVNEVGDYSNMEAPSFLKSLCRYVETTLLPEDKILEFTIDKEVFGGDRETFLLPEDITQFAGMEEIGATVVAVYMRHLHDVLKQANMCSMVGFIDPATVSANSGTIADRSRLVAARLQKTDGEQIFMMPYNPGLVSLGFCFYDFQ</sequence>
<dbReference type="EMBL" id="JAJFAZ020000008">
    <property type="protein sequence ID" value="KAI5312853.1"/>
    <property type="molecule type" value="Genomic_DNA"/>
</dbReference>
<feature type="coiled-coil region" evidence="1">
    <location>
        <begin position="443"/>
        <end position="481"/>
    </location>
</feature>
<protein>
    <recommendedName>
        <fullName evidence="5">Non-ATPase subunit 9</fullName>
    </recommendedName>
</protein>
<evidence type="ECO:0000313" key="4">
    <source>
        <dbReference type="Proteomes" id="UP001054821"/>
    </source>
</evidence>
<organism evidence="3 4">
    <name type="scientific">Prunus dulcis</name>
    <name type="common">Almond</name>
    <name type="synonym">Amygdalus dulcis</name>
    <dbReference type="NCBI Taxonomy" id="3755"/>
    <lineage>
        <taxon>Eukaryota</taxon>
        <taxon>Viridiplantae</taxon>
        <taxon>Streptophyta</taxon>
        <taxon>Embryophyta</taxon>
        <taxon>Tracheophyta</taxon>
        <taxon>Spermatophyta</taxon>
        <taxon>Magnoliopsida</taxon>
        <taxon>eudicotyledons</taxon>
        <taxon>Gunneridae</taxon>
        <taxon>Pentapetalae</taxon>
        <taxon>rosids</taxon>
        <taxon>fabids</taxon>
        <taxon>Rosales</taxon>
        <taxon>Rosaceae</taxon>
        <taxon>Amygdaloideae</taxon>
        <taxon>Amygdaleae</taxon>
        <taxon>Prunus</taxon>
    </lineage>
</organism>
<evidence type="ECO:0000256" key="1">
    <source>
        <dbReference type="SAM" id="Coils"/>
    </source>
</evidence>
<accession>A0AAD4UV47</accession>
<evidence type="ECO:0000313" key="3">
    <source>
        <dbReference type="EMBL" id="KAI5312853.1"/>
    </source>
</evidence>
<keyword evidence="4" id="KW-1185">Reference proteome</keyword>
<feature type="region of interest" description="Disordered" evidence="2">
    <location>
        <begin position="144"/>
        <end position="197"/>
    </location>
</feature>
<name>A0AAD4UV47_PRUDU</name>
<dbReference type="Proteomes" id="UP001054821">
    <property type="component" value="Chromosome 8"/>
</dbReference>
<dbReference type="PANTHER" id="PTHR33018">
    <property type="entry name" value="OS10G0338966 PROTEIN-RELATED"/>
    <property type="match status" value="1"/>
</dbReference>
<dbReference type="AlphaFoldDB" id="A0AAD4UV47"/>
<gene>
    <name evidence="3" type="ORF">L3X38_042027</name>
</gene>